<dbReference type="Gene3D" id="3.40.50.1000">
    <property type="entry name" value="HAD superfamily/HAD-like"/>
    <property type="match status" value="2"/>
</dbReference>
<evidence type="ECO:0000256" key="3">
    <source>
        <dbReference type="ARBA" id="ARBA00050247"/>
    </source>
</evidence>
<reference evidence="7 8" key="1">
    <citation type="journal article" date="2018" name="G3 (Bethesda)">
        <title>Phylogenetic and Phylogenomic Definition of Rhizopus Species.</title>
        <authorList>
            <person name="Gryganskyi A.P."/>
            <person name="Golan J."/>
            <person name="Dolatabadi S."/>
            <person name="Mondo S."/>
            <person name="Robb S."/>
            <person name="Idnurm A."/>
            <person name="Muszewska A."/>
            <person name="Steczkiewicz K."/>
            <person name="Masonjones S."/>
            <person name="Liao H.L."/>
            <person name="Gajdeczka M.T."/>
            <person name="Anike F."/>
            <person name="Vuek A."/>
            <person name="Anishchenko I.M."/>
            <person name="Voigt K."/>
            <person name="de Hoog G.S."/>
            <person name="Smith M.E."/>
            <person name="Heitman J."/>
            <person name="Vilgalys R."/>
            <person name="Stajich J.E."/>
        </authorList>
    </citation>
    <scope>NUCLEOTIDE SEQUENCE [LARGE SCALE GENOMIC DNA]</scope>
    <source>
        <strain evidence="7 8">CBS 357.93</strain>
    </source>
</reference>
<dbReference type="FunFam" id="3.40.50.1000:FF:000039">
    <property type="entry name" value="Phosphoglycolate phosphatase"/>
    <property type="match status" value="1"/>
</dbReference>
<dbReference type="InterPro" id="IPR036412">
    <property type="entry name" value="HAD-like_sf"/>
</dbReference>
<gene>
    <name evidence="7" type="ORF">CU097_006174</name>
</gene>
<dbReference type="SUPFAM" id="SSF56784">
    <property type="entry name" value="HAD-like"/>
    <property type="match status" value="1"/>
</dbReference>
<dbReference type="InterPro" id="IPR006349">
    <property type="entry name" value="PGP_euk"/>
</dbReference>
<accession>A0A367J6V9</accession>
<evidence type="ECO:0000256" key="1">
    <source>
        <dbReference type="ARBA" id="ARBA00022737"/>
    </source>
</evidence>
<evidence type="ECO:0000256" key="4">
    <source>
        <dbReference type="ARBA" id="ARBA00066659"/>
    </source>
</evidence>
<dbReference type="GO" id="GO:0005737">
    <property type="term" value="C:cytoplasm"/>
    <property type="evidence" value="ECO:0007669"/>
    <property type="project" value="TreeGrafter"/>
</dbReference>
<protein>
    <recommendedName>
        <fullName evidence="5">4-nitrophenylphosphatase</fullName>
        <ecNumber evidence="4">3.1.3.41</ecNumber>
    </recommendedName>
</protein>
<comment type="caution">
    <text evidence="7">The sequence shown here is derived from an EMBL/GenBank/DDBJ whole genome shotgun (WGS) entry which is preliminary data.</text>
</comment>
<feature type="domain" description="EF-hand" evidence="6">
    <location>
        <begin position="374"/>
        <end position="409"/>
    </location>
</feature>
<evidence type="ECO:0000259" key="6">
    <source>
        <dbReference type="PROSITE" id="PS50222"/>
    </source>
</evidence>
<dbReference type="PANTHER" id="PTHR19288:SF46">
    <property type="entry name" value="HALOACID DEHALOGENASE-LIKE HYDROLASE DOMAIN-CONTAINING PROTEIN 2"/>
    <property type="match status" value="1"/>
</dbReference>
<dbReference type="CDD" id="cd00051">
    <property type="entry name" value="EFh"/>
    <property type="match status" value="1"/>
</dbReference>
<dbReference type="FunFam" id="1.10.238.10:FF:000003">
    <property type="entry name" value="Calmodulin A"/>
    <property type="match status" value="1"/>
</dbReference>
<keyword evidence="8" id="KW-1185">Reference proteome</keyword>
<evidence type="ECO:0000313" key="7">
    <source>
        <dbReference type="EMBL" id="RCH85635.1"/>
    </source>
</evidence>
<dbReference type="PROSITE" id="PS50222">
    <property type="entry name" value="EF_HAND_2"/>
    <property type="match status" value="2"/>
</dbReference>
<dbReference type="Pfam" id="PF13242">
    <property type="entry name" value="Hydrolase_like"/>
    <property type="match status" value="1"/>
</dbReference>
<dbReference type="PANTHER" id="PTHR19288">
    <property type="entry name" value="4-NITROPHENYLPHOSPHATASE-RELATED"/>
    <property type="match status" value="1"/>
</dbReference>
<dbReference type="Proteomes" id="UP000252139">
    <property type="component" value="Unassembled WGS sequence"/>
</dbReference>
<sequence length="442" mass="49408">MLQYLKTKEEREAFIDKYDNFLFDCDGVLWEGDRMFDGVRESMKLLREKGKHVCFVTNNSTKSRKSYLKKFEDFGIEAKIEEIFTSAFATATYLKNVLKFPTDKKVYIIGMKGIKEELALEGIQSCGAEEDSGLFDNDPVPDDKDVGAVVVGLDTQVNYKKYSKGFAYLTRNPGCYFIVTNEDSTFPQHGSFYPGAGAIAAPLITALDRRPDAVLGKPALNMLEAIFAEYKIDPSKTVMIGDRLNTDIEFGLNGGIDTLCVLTGVTTKDELLSEENKVKSTYYIDGFGDFEWKEAFSLYDKKGNSTVSSSNLGDLLRGLGQNPTQAEVRELIKETAKSKNIPENQGKFKFLQFDIDFGTFLSILTRPDGFKPAGSSQEFIQGFQVFDKEGDGYISAGELRYVLTNLGEKLTDEEVNELLKEVEVGKDGRINYVDFVTVVLSN</sequence>
<dbReference type="Pfam" id="PF13344">
    <property type="entry name" value="Hydrolase_6"/>
    <property type="match status" value="1"/>
</dbReference>
<dbReference type="GO" id="GO:0004035">
    <property type="term" value="F:alkaline phosphatase activity"/>
    <property type="evidence" value="ECO:0007669"/>
    <property type="project" value="TreeGrafter"/>
</dbReference>
<dbReference type="NCBIfam" id="TIGR01460">
    <property type="entry name" value="HAD-SF-IIA"/>
    <property type="match status" value="1"/>
</dbReference>
<dbReference type="InterPro" id="IPR002048">
    <property type="entry name" value="EF_hand_dom"/>
</dbReference>
<dbReference type="AlphaFoldDB" id="A0A367J6V9"/>
<dbReference type="InterPro" id="IPR011992">
    <property type="entry name" value="EF-hand-dom_pair"/>
</dbReference>
<dbReference type="STRING" id="86630.A0A367J6V9"/>
<evidence type="ECO:0000256" key="5">
    <source>
        <dbReference type="ARBA" id="ARBA00069197"/>
    </source>
</evidence>
<comment type="catalytic activity">
    <reaction evidence="3">
        <text>4-nitrophenyl phosphate + H2O = 4-nitrophenol + phosphate + H(+)</text>
        <dbReference type="Rhea" id="RHEA:21664"/>
        <dbReference type="ChEBI" id="CHEBI:15377"/>
        <dbReference type="ChEBI" id="CHEBI:15378"/>
        <dbReference type="ChEBI" id="CHEBI:43474"/>
        <dbReference type="ChEBI" id="CHEBI:57917"/>
        <dbReference type="ChEBI" id="CHEBI:61146"/>
        <dbReference type="EC" id="3.1.3.41"/>
    </reaction>
</comment>
<dbReference type="GO" id="GO:0005509">
    <property type="term" value="F:calcium ion binding"/>
    <property type="evidence" value="ECO:0007669"/>
    <property type="project" value="InterPro"/>
</dbReference>
<dbReference type="SUPFAM" id="SSF47473">
    <property type="entry name" value="EF-hand"/>
    <property type="match status" value="1"/>
</dbReference>
<feature type="domain" description="EF-hand" evidence="6">
    <location>
        <begin position="287"/>
        <end position="322"/>
    </location>
</feature>
<organism evidence="7 8">
    <name type="scientific">Rhizopus azygosporus</name>
    <name type="common">Rhizopus microsporus var. azygosporus</name>
    <dbReference type="NCBI Taxonomy" id="86630"/>
    <lineage>
        <taxon>Eukaryota</taxon>
        <taxon>Fungi</taxon>
        <taxon>Fungi incertae sedis</taxon>
        <taxon>Mucoromycota</taxon>
        <taxon>Mucoromycotina</taxon>
        <taxon>Mucoromycetes</taxon>
        <taxon>Mucorales</taxon>
        <taxon>Mucorineae</taxon>
        <taxon>Rhizopodaceae</taxon>
        <taxon>Rhizopus</taxon>
    </lineage>
</organism>
<name>A0A367J6V9_RHIAZ</name>
<dbReference type="EC" id="3.1.3.41" evidence="4"/>
<evidence type="ECO:0000256" key="2">
    <source>
        <dbReference type="ARBA" id="ARBA00022801"/>
    </source>
</evidence>
<dbReference type="EMBL" id="PJQL01002049">
    <property type="protein sequence ID" value="RCH85635.1"/>
    <property type="molecule type" value="Genomic_DNA"/>
</dbReference>
<dbReference type="OrthoDB" id="413953at2759"/>
<dbReference type="SMART" id="SM00054">
    <property type="entry name" value="EFh"/>
    <property type="match status" value="3"/>
</dbReference>
<dbReference type="GO" id="GO:0008967">
    <property type="term" value="F:phosphoglycolate phosphatase activity"/>
    <property type="evidence" value="ECO:0007669"/>
    <property type="project" value="TreeGrafter"/>
</dbReference>
<proteinExistence type="predicted"/>
<dbReference type="Gene3D" id="1.10.238.10">
    <property type="entry name" value="EF-hand"/>
    <property type="match status" value="2"/>
</dbReference>
<dbReference type="Pfam" id="PF13499">
    <property type="entry name" value="EF-hand_7"/>
    <property type="match status" value="1"/>
</dbReference>
<dbReference type="InterPro" id="IPR023214">
    <property type="entry name" value="HAD_sf"/>
</dbReference>
<evidence type="ECO:0000313" key="8">
    <source>
        <dbReference type="Proteomes" id="UP000252139"/>
    </source>
</evidence>
<keyword evidence="1" id="KW-0677">Repeat</keyword>
<keyword evidence="2" id="KW-0378">Hydrolase</keyword>
<dbReference type="NCBIfam" id="TIGR01452">
    <property type="entry name" value="PGP_euk"/>
    <property type="match status" value="1"/>
</dbReference>
<dbReference type="InterPro" id="IPR006357">
    <property type="entry name" value="HAD-SF_hydro_IIA"/>
</dbReference>